<feature type="compositionally biased region" description="Basic residues" evidence="9">
    <location>
        <begin position="24"/>
        <end position="42"/>
    </location>
</feature>
<dbReference type="Gene3D" id="1.25.40.180">
    <property type="match status" value="1"/>
</dbReference>
<feature type="compositionally biased region" description="Acidic residues" evidence="9">
    <location>
        <begin position="388"/>
        <end position="407"/>
    </location>
</feature>
<dbReference type="SMART" id="SM00543">
    <property type="entry name" value="MIF4G"/>
    <property type="match status" value="1"/>
</dbReference>
<reference evidence="12" key="1">
    <citation type="submission" date="2017-03" db="EMBL/GenBank/DDBJ databases">
        <authorList>
            <person name="Sharma R."/>
            <person name="Thines M."/>
        </authorList>
    </citation>
    <scope>NUCLEOTIDE SEQUENCE [LARGE SCALE GENOMIC DNA]</scope>
</reference>
<feature type="domain" description="MI" evidence="10">
    <location>
        <begin position="425"/>
        <end position="541"/>
    </location>
</feature>
<dbReference type="Pfam" id="PF02847">
    <property type="entry name" value="MA3"/>
    <property type="match status" value="1"/>
</dbReference>
<feature type="region of interest" description="Disordered" evidence="9">
    <location>
        <begin position="1178"/>
        <end position="1213"/>
    </location>
</feature>
<feature type="region of interest" description="Disordered" evidence="9">
    <location>
        <begin position="698"/>
        <end position="807"/>
    </location>
</feature>
<evidence type="ECO:0000313" key="12">
    <source>
        <dbReference type="Proteomes" id="UP000192927"/>
    </source>
</evidence>
<dbReference type="EMBL" id="FWEW01003531">
    <property type="protein sequence ID" value="SLM39629.1"/>
    <property type="molecule type" value="Genomic_DNA"/>
</dbReference>
<feature type="region of interest" description="Disordered" evidence="9">
    <location>
        <begin position="1656"/>
        <end position="1691"/>
    </location>
</feature>
<dbReference type="PROSITE" id="PS51366">
    <property type="entry name" value="MI"/>
    <property type="match status" value="1"/>
</dbReference>
<comment type="similarity">
    <text evidence="2">Belongs to the CWC22 family.</text>
</comment>
<dbReference type="SMART" id="SM00544">
    <property type="entry name" value="MA3"/>
    <property type="match status" value="1"/>
</dbReference>
<feature type="region of interest" description="Disordered" evidence="9">
    <location>
        <begin position="1"/>
        <end position="94"/>
    </location>
</feature>
<evidence type="ECO:0000256" key="3">
    <source>
        <dbReference type="ARBA" id="ARBA00022664"/>
    </source>
</evidence>
<feature type="compositionally biased region" description="Polar residues" evidence="9">
    <location>
        <begin position="778"/>
        <end position="791"/>
    </location>
</feature>
<keyword evidence="6" id="KW-0539">Nucleus</keyword>
<feature type="compositionally biased region" description="Basic and acidic residues" evidence="9">
    <location>
        <begin position="634"/>
        <end position="654"/>
    </location>
</feature>
<dbReference type="InterPro" id="IPR036322">
    <property type="entry name" value="WD40_repeat_dom_sf"/>
</dbReference>
<feature type="compositionally biased region" description="Low complexity" evidence="9">
    <location>
        <begin position="1054"/>
        <end position="1065"/>
    </location>
</feature>
<dbReference type="InterPro" id="IPR003891">
    <property type="entry name" value="Initiation_fac_eIF4g_MI"/>
</dbReference>
<evidence type="ECO:0000256" key="6">
    <source>
        <dbReference type="ARBA" id="ARBA00023242"/>
    </source>
</evidence>
<feature type="region of interest" description="Disordered" evidence="9">
    <location>
        <begin position="608"/>
        <end position="674"/>
    </location>
</feature>
<dbReference type="Pfam" id="PF02854">
    <property type="entry name" value="MIF4G"/>
    <property type="match status" value="1"/>
</dbReference>
<feature type="region of interest" description="Disordered" evidence="9">
    <location>
        <begin position="1351"/>
        <end position="1379"/>
    </location>
</feature>
<dbReference type="PANTHER" id="PTHR18034:SF3">
    <property type="entry name" value="PRE-MRNA-SPLICING FACTOR CWC22 HOMOLOG"/>
    <property type="match status" value="1"/>
</dbReference>
<evidence type="ECO:0000259" key="10">
    <source>
        <dbReference type="PROSITE" id="PS51366"/>
    </source>
</evidence>
<proteinExistence type="inferred from homology"/>
<evidence type="ECO:0000313" key="11">
    <source>
        <dbReference type="EMBL" id="SLM39629.1"/>
    </source>
</evidence>
<dbReference type="GO" id="GO:0000398">
    <property type="term" value="P:mRNA splicing, via spliceosome"/>
    <property type="evidence" value="ECO:0007669"/>
    <property type="project" value="TreeGrafter"/>
</dbReference>
<dbReference type="SUPFAM" id="SSF50978">
    <property type="entry name" value="WD40 repeat-like"/>
    <property type="match status" value="1"/>
</dbReference>
<evidence type="ECO:0000256" key="9">
    <source>
        <dbReference type="SAM" id="MobiDB-lite"/>
    </source>
</evidence>
<protein>
    <recommendedName>
        <fullName evidence="7">Pre-mRNA-splicing factor CWC22</fullName>
    </recommendedName>
    <alternativeName>
        <fullName evidence="8">Pre-mRNA-splicing factor cwc22</fullName>
    </alternativeName>
</protein>
<evidence type="ECO:0000256" key="7">
    <source>
        <dbReference type="ARBA" id="ARBA00040804"/>
    </source>
</evidence>
<name>A0A1W5D9Q9_9LECA</name>
<feature type="compositionally biased region" description="Low complexity" evidence="9">
    <location>
        <begin position="758"/>
        <end position="768"/>
    </location>
</feature>
<evidence type="ECO:0000256" key="8">
    <source>
        <dbReference type="ARBA" id="ARBA00069506"/>
    </source>
</evidence>
<feature type="region of interest" description="Disordered" evidence="9">
    <location>
        <begin position="1052"/>
        <end position="1072"/>
    </location>
</feature>
<accession>A0A1W5D9Q9</accession>
<sequence length="1710" mass="187574">MEDPVVVQSAVRLPTPPPLDAYPSKRKRSPPSRSPSPRRRPSPPRGPARAGPVLPDVDPQRASERERQLAERMRQRDEAAPAPKPLTEEEKQAAAKAEYEKLLNMRSGGTYIPPARLRALQAQITDKKSKEYQRMAWEALKKSINGLINKVNVSNIKHIVPELFGENLVRGRGLFCRSIMKAQAASLPFTPIYAAMAAIVNTKLPQVGELLLSRLIVQFKKAFKRNDKAVCLSSTTFIAHLCNQQVAHEMVAAQILLLLLHKPTDDSVEIAVGLTREVGQHLEEMSGPIALAVFDQFRSILHESDIDKRVQYMIEVLFQVRKDKYKDNPAIREELDLVEEEDQITHRTGLDDEIEVQDGLNVFKFDAEWEEHEEAYKKLKAEILGEAEGSDEDDEYETDDSSDNEEAKEERELEIMDQSNTDLVNLRRTIYLTIMSSIDFEECCHKLMKVTLPPGQESELPSMVIECCSQERTYSKFYGLIGERFAKLNRLWTELFEASFAKYYDTIHRYETNRLRNIARFFGHMLSSDAIGWHVLSIVHLNEEETTSSSRIFIKILFQDLAEALGMAKLQARLKDDFLQTSYEGLFPRDNPRNTRFSINYFTSIGMADDQQDSGNNSPAYREEQKKSKHAREGRRQAKKKDEQGRADTNKERASWIPPEELTPPPSLPLVWPTPRSPQIGSINGISSPLLVALGATPTANDTSNSTTEWARNVPFGRSPPRGYSNGVSIAGSPPDGSTPPGEIRGGFSNASPPRSPPTTSRQPVRRSNGYQSFGDYLSTSPGTGRPTSMRSHSQHPPLPHHPQPHFYGAPNVDLGLPKSRAGGQKAGDGYYCGFDGVSAGGYEHPYATGNVLLVGSEGALDVYKVDGKDKPSTIGRLHGLRGGVIEAKILPGSSGTDLLRSYQPLVAIVVHGPHLPKERADLARSSCDDAVFDPSDSMLLALNSAEGTGPKTVTHYQTTVEIYSLKTRQHIETLFSSPTTEISKAIDDPLFSPPLPNGNISVQASGRFIVIASGISGEVFVFEARTQALEDSPSRFRCIGKTWTSVPPRKVRSWSASSSSSEMDSPTEGLPYGRPGTAILSLSHRWLAVVPPTPSARSTLHGTVDVPLGALKIPGLSSHTAPSQPPITCDLDTPEGESLLNRVARDMTQELIKGARWVGDQGMQAWKNYWNKPEPQAHPGTDFYTGYPPPVPQGQQNFPPTHAHDEPSTRTSTQPALVSVLDLEKLSESHDTKPLVSLQPVATFQVPYGCSFVSFAPSGLVVLTATAKGDVQHVWDLMCTVYGGHILSTDKSARKFPVVRQIACFTRMTVANLVDVVWTEPSGERFAIVTDRGTVHIFDLPQSAFRWPPQRRLARPTTAPGQDSMRDREDPETVPQPASAASTFSAAIGMVNVRAQPLLNAVRSRPKSIGKAVSGLSNLNFTAGAGAKGGKAVAAGFSKSVGAATGTVNTIRHLGENRLHLPGPPHTITPGCVKWLNGKNRGHIAVVGKGILRIYGVHKSTGVTAGQRRPSVVGGKPAELIIPDIRDETTTPALRAYLADETPPALGGYWSPGPEQHPAAATTRSIPHPLSYAEIETNAPYQPFHTDRRINLHVYADNACDPDPHHLSESNPWVFGEAMPATKISVGSAPLDDEDTESDAEAPRAEMENLINLDGEGEGEGQQVVVTTRRKKKVRRSDGGWVGGEGRGAGEEEIFEDDCEVVDFAEERV</sequence>
<feature type="region of interest" description="Disordered" evidence="9">
    <location>
        <begin position="387"/>
        <end position="415"/>
    </location>
</feature>
<feature type="compositionally biased region" description="Polar residues" evidence="9">
    <location>
        <begin position="698"/>
        <end position="710"/>
    </location>
</feature>
<keyword evidence="3" id="KW-0507">mRNA processing</keyword>
<keyword evidence="4" id="KW-0747">Spliceosome</keyword>
<evidence type="ECO:0000256" key="4">
    <source>
        <dbReference type="ARBA" id="ARBA00022728"/>
    </source>
</evidence>
<organism evidence="11 12">
    <name type="scientific">Lasallia pustulata</name>
    <dbReference type="NCBI Taxonomy" id="136370"/>
    <lineage>
        <taxon>Eukaryota</taxon>
        <taxon>Fungi</taxon>
        <taxon>Dikarya</taxon>
        <taxon>Ascomycota</taxon>
        <taxon>Pezizomycotina</taxon>
        <taxon>Lecanoromycetes</taxon>
        <taxon>OSLEUM clade</taxon>
        <taxon>Umbilicariomycetidae</taxon>
        <taxon>Umbilicariales</taxon>
        <taxon>Umbilicariaceae</taxon>
        <taxon>Lasallia</taxon>
    </lineage>
</organism>
<evidence type="ECO:0000256" key="5">
    <source>
        <dbReference type="ARBA" id="ARBA00023187"/>
    </source>
</evidence>
<dbReference type="PANTHER" id="PTHR18034">
    <property type="entry name" value="CELL CYCLE CONTROL PROTEIN CWF22-RELATED"/>
    <property type="match status" value="1"/>
</dbReference>
<dbReference type="SUPFAM" id="SSF48371">
    <property type="entry name" value="ARM repeat"/>
    <property type="match status" value="1"/>
</dbReference>
<evidence type="ECO:0000256" key="1">
    <source>
        <dbReference type="ARBA" id="ARBA00004123"/>
    </source>
</evidence>
<keyword evidence="5" id="KW-0508">mRNA splicing</keyword>
<dbReference type="InterPro" id="IPR003890">
    <property type="entry name" value="MIF4G-like_typ-3"/>
</dbReference>
<dbReference type="FunFam" id="1.25.40.180:FF:000004">
    <property type="entry name" value="pre-mRNA-splicing factor CWC22 homolog"/>
    <property type="match status" value="1"/>
</dbReference>
<feature type="compositionally biased region" description="Basic and acidic residues" evidence="9">
    <location>
        <begin position="58"/>
        <end position="79"/>
    </location>
</feature>
<dbReference type="InterPro" id="IPR016024">
    <property type="entry name" value="ARM-type_fold"/>
</dbReference>
<dbReference type="InterPro" id="IPR050781">
    <property type="entry name" value="CWC22_splicing_factor"/>
</dbReference>
<evidence type="ECO:0000256" key="2">
    <source>
        <dbReference type="ARBA" id="ARBA00006856"/>
    </source>
</evidence>
<dbReference type="GO" id="GO:0071013">
    <property type="term" value="C:catalytic step 2 spliceosome"/>
    <property type="evidence" value="ECO:0007669"/>
    <property type="project" value="TreeGrafter"/>
</dbReference>
<dbReference type="Proteomes" id="UP000192927">
    <property type="component" value="Unassembled WGS sequence"/>
</dbReference>
<comment type="subcellular location">
    <subcellularLocation>
        <location evidence="1">Nucleus</location>
    </subcellularLocation>
</comment>
<keyword evidence="12" id="KW-1185">Reference proteome</keyword>
<dbReference type="GO" id="GO:0003723">
    <property type="term" value="F:RNA binding"/>
    <property type="evidence" value="ECO:0007669"/>
    <property type="project" value="InterPro"/>
</dbReference>